<dbReference type="AlphaFoldDB" id="A0A178ZCI1"/>
<dbReference type="PANTHER" id="PTHR43639">
    <property type="entry name" value="OXIDOREDUCTASE, SHORT-CHAIN DEHYDROGENASE/REDUCTASE FAMILY (AFU_ORTHOLOGUE AFUA_5G02870)"/>
    <property type="match status" value="1"/>
</dbReference>
<dbReference type="Pfam" id="PF13561">
    <property type="entry name" value="adh_short_C2"/>
    <property type="match status" value="1"/>
</dbReference>
<evidence type="ECO:0000313" key="5">
    <source>
        <dbReference type="Proteomes" id="UP000078343"/>
    </source>
</evidence>
<comment type="caution">
    <text evidence="4">The sequence shown here is derived from an EMBL/GenBank/DDBJ whole genome shotgun (WGS) entry which is preliminary data.</text>
</comment>
<evidence type="ECO:0000313" key="4">
    <source>
        <dbReference type="EMBL" id="OAP57469.1"/>
    </source>
</evidence>
<reference evidence="4 5" key="1">
    <citation type="submission" date="2016-04" db="EMBL/GenBank/DDBJ databases">
        <title>Draft genome of Fonsecaea erecta CBS 125763.</title>
        <authorList>
            <person name="Weiss V.A."/>
            <person name="Vicente V.A."/>
            <person name="Raittz R.T."/>
            <person name="Moreno L.F."/>
            <person name="De Souza E.M."/>
            <person name="Pedrosa F.O."/>
            <person name="Steffens M.B."/>
            <person name="Faoro H."/>
            <person name="Tadra-Sfeir M.Z."/>
            <person name="Najafzadeh M.J."/>
            <person name="Felipe M.S."/>
            <person name="Teixeira M."/>
            <person name="Sun J."/>
            <person name="Xi L."/>
            <person name="Gomes R."/>
            <person name="De Azevedo C.M."/>
            <person name="Salgado C.G."/>
            <person name="Da Silva M.B."/>
            <person name="Nascimento M.F."/>
            <person name="Queiroz-Telles F."/>
            <person name="Attili D.S."/>
            <person name="Gorbushina A."/>
        </authorList>
    </citation>
    <scope>NUCLEOTIDE SEQUENCE [LARGE SCALE GENOMIC DNA]</scope>
    <source>
        <strain evidence="4 5">CBS 125763</strain>
    </source>
</reference>
<sequence>MKLEDQIVLVTGSSRGLGLAIARAFHREGARVVVNYVHTTPDGISALATEFGVSSTTTTTTTTADHDGAGDDHVLFVRADVTQADDVQSLFAAAERHFHRPITTVVNNAMVDNFAFNGDARPHIPDLTWHHFDAQLQGFLRGALNTTQAALPGFEKLGAGRVVNIGSNLFQNPVVPYHDYTAAKGALLAFTRTCAADLGPKGVTVNMVSGGLLRVTDASASTPSAVFEHIEAITPLRRVTTPDDVAGAVLFFASPWAQGVTGQQIVVDGGLVMN</sequence>
<accession>A0A178ZCI1</accession>
<proteinExistence type="inferred from homology"/>
<dbReference type="EMBL" id="LVYI01000007">
    <property type="protein sequence ID" value="OAP57469.1"/>
    <property type="molecule type" value="Genomic_DNA"/>
</dbReference>
<dbReference type="SUPFAM" id="SSF51735">
    <property type="entry name" value="NAD(P)-binding Rossmann-fold domains"/>
    <property type="match status" value="1"/>
</dbReference>
<comment type="similarity">
    <text evidence="1">Belongs to the short-chain dehydrogenases/reductases (SDR) family.</text>
</comment>
<dbReference type="GeneID" id="30012375"/>
<dbReference type="NCBIfam" id="NF006393">
    <property type="entry name" value="PRK08642.1"/>
    <property type="match status" value="1"/>
</dbReference>
<evidence type="ECO:0000256" key="3">
    <source>
        <dbReference type="ARBA" id="ARBA00023002"/>
    </source>
</evidence>
<name>A0A178ZCI1_9EURO</name>
<dbReference type="PRINTS" id="PR00080">
    <property type="entry name" value="SDRFAMILY"/>
</dbReference>
<evidence type="ECO:0000256" key="2">
    <source>
        <dbReference type="ARBA" id="ARBA00022857"/>
    </source>
</evidence>
<keyword evidence="2" id="KW-0521">NADP</keyword>
<dbReference type="Proteomes" id="UP000078343">
    <property type="component" value="Unassembled WGS sequence"/>
</dbReference>
<dbReference type="Gene3D" id="3.40.50.720">
    <property type="entry name" value="NAD(P)-binding Rossmann-like Domain"/>
    <property type="match status" value="1"/>
</dbReference>
<dbReference type="RefSeq" id="XP_018690836.1">
    <property type="nucleotide sequence ID" value="XM_018839715.1"/>
</dbReference>
<dbReference type="PRINTS" id="PR00081">
    <property type="entry name" value="GDHRDH"/>
</dbReference>
<dbReference type="FunFam" id="3.40.50.720:FF:000084">
    <property type="entry name" value="Short-chain dehydrogenase reductase"/>
    <property type="match status" value="1"/>
</dbReference>
<dbReference type="OrthoDB" id="2102561at2759"/>
<organism evidence="4 5">
    <name type="scientific">Fonsecaea erecta</name>
    <dbReference type="NCBI Taxonomy" id="1367422"/>
    <lineage>
        <taxon>Eukaryota</taxon>
        <taxon>Fungi</taxon>
        <taxon>Dikarya</taxon>
        <taxon>Ascomycota</taxon>
        <taxon>Pezizomycotina</taxon>
        <taxon>Eurotiomycetes</taxon>
        <taxon>Chaetothyriomycetidae</taxon>
        <taxon>Chaetothyriales</taxon>
        <taxon>Herpotrichiellaceae</taxon>
        <taxon>Fonsecaea</taxon>
    </lineage>
</organism>
<keyword evidence="5" id="KW-1185">Reference proteome</keyword>
<keyword evidence="3" id="KW-0560">Oxidoreductase</keyword>
<dbReference type="STRING" id="1367422.A0A178ZCI1"/>
<dbReference type="InterPro" id="IPR002347">
    <property type="entry name" value="SDR_fam"/>
</dbReference>
<gene>
    <name evidence="4" type="ORF">AYL99_08207</name>
</gene>
<evidence type="ECO:0000256" key="1">
    <source>
        <dbReference type="ARBA" id="ARBA00006484"/>
    </source>
</evidence>
<dbReference type="GO" id="GO:0016491">
    <property type="term" value="F:oxidoreductase activity"/>
    <property type="evidence" value="ECO:0007669"/>
    <property type="project" value="UniProtKB-KW"/>
</dbReference>
<dbReference type="PANTHER" id="PTHR43639:SF1">
    <property type="entry name" value="SHORT-CHAIN DEHYDROGENASE_REDUCTASE FAMILY PROTEIN"/>
    <property type="match status" value="1"/>
</dbReference>
<dbReference type="InterPro" id="IPR036291">
    <property type="entry name" value="NAD(P)-bd_dom_sf"/>
</dbReference>
<protein>
    <submittedName>
        <fullName evidence="4">3-oxoacyl-[acyl-carrier protein] reductase</fullName>
    </submittedName>
</protein>